<sequence>MEMDYLTFAVEMVKAMAWPAVAVTLGVLFKRPIFDLFTRIKTGRIGNFVEAEFSHWQRTAEELEQKLETGSVVANESGEEYGFHLVRMATTDPTAAILQTWRELKQTIEGVARPMLEGKMMKVPVWPLSLEAIENRGILDAEDIDVPPLSVAGRFRVRG</sequence>
<keyword evidence="1" id="KW-0812">Transmembrane</keyword>
<keyword evidence="3" id="KW-1185">Reference proteome</keyword>
<proteinExistence type="predicted"/>
<dbReference type="Proteomes" id="UP001430796">
    <property type="component" value="Unassembled WGS sequence"/>
</dbReference>
<reference evidence="2 3" key="3">
    <citation type="submission" date="2022-01" db="EMBL/GenBank/DDBJ databases">
        <authorList>
            <person name="Zhou L.Y."/>
        </authorList>
    </citation>
    <scope>NUCLEOTIDE SEQUENCE [LARGE SCALE GENOMIC DNA]</scope>
    <source>
        <strain evidence="2 3">TLK-CK17</strain>
    </source>
</reference>
<dbReference type="EMBL" id="JAKJPO010000029">
    <property type="protein sequence ID" value="MCF7223871.1"/>
    <property type="molecule type" value="Genomic_DNA"/>
</dbReference>
<evidence type="ECO:0000256" key="1">
    <source>
        <dbReference type="SAM" id="Phobius"/>
    </source>
</evidence>
<gene>
    <name evidence="2" type="ORF">L3V18_19180</name>
</gene>
<protein>
    <submittedName>
        <fullName evidence="2">Uncharacterized protein</fullName>
    </submittedName>
</protein>
<feature type="transmembrane region" description="Helical" evidence="1">
    <location>
        <begin position="6"/>
        <end position="29"/>
    </location>
</feature>
<organism evidence="2 3">
    <name type="scientific">Marilutibacter chinensis</name>
    <dbReference type="NCBI Taxonomy" id="2912247"/>
    <lineage>
        <taxon>Bacteria</taxon>
        <taxon>Pseudomonadati</taxon>
        <taxon>Pseudomonadota</taxon>
        <taxon>Gammaproteobacteria</taxon>
        <taxon>Lysobacterales</taxon>
        <taxon>Lysobacteraceae</taxon>
        <taxon>Marilutibacter</taxon>
    </lineage>
</organism>
<comment type="caution">
    <text evidence="2">The sequence shown here is derived from an EMBL/GenBank/DDBJ whole genome shotgun (WGS) entry which is preliminary data.</text>
</comment>
<dbReference type="RefSeq" id="WP_237057060.1">
    <property type="nucleotide sequence ID" value="NZ_JAKJPO010000029.1"/>
</dbReference>
<evidence type="ECO:0000313" key="3">
    <source>
        <dbReference type="Proteomes" id="UP001430796"/>
    </source>
</evidence>
<name>A0ABS9HZB4_9GAMM</name>
<evidence type="ECO:0000313" key="2">
    <source>
        <dbReference type="EMBL" id="MCF7223871.1"/>
    </source>
</evidence>
<reference evidence="2 3" key="1">
    <citation type="submission" date="2022-01" db="EMBL/GenBank/DDBJ databases">
        <title>Lysobacter chinensis sp. nov., a bacterium isolated from cow dung compost.</title>
        <authorList>
            <person name="Liu Y."/>
        </authorList>
    </citation>
    <scope>NUCLEOTIDE SEQUENCE [LARGE SCALE GENOMIC DNA]</scope>
    <source>
        <strain evidence="2 3">TLK-CK17</strain>
    </source>
</reference>
<keyword evidence="1" id="KW-0472">Membrane</keyword>
<keyword evidence="1" id="KW-1133">Transmembrane helix</keyword>
<reference evidence="3" key="2">
    <citation type="submission" date="2022-01" db="EMBL/GenBank/DDBJ databases">
        <title>Lysobacter chinensis sp. nov., a bacterium isolated from cow dung compost.</title>
        <authorList>
            <person name="Zhou L.Y."/>
        </authorList>
    </citation>
    <scope>NUCLEOTIDE SEQUENCE [LARGE SCALE GENOMIC DNA]</scope>
    <source>
        <strain evidence="3">TLK-CK17</strain>
    </source>
</reference>
<accession>A0ABS9HZB4</accession>